<feature type="transmembrane region" description="Helical" evidence="8">
    <location>
        <begin position="280"/>
        <end position="297"/>
    </location>
</feature>
<evidence type="ECO:0000259" key="9">
    <source>
        <dbReference type="PROSITE" id="PS50850"/>
    </source>
</evidence>
<feature type="transmembrane region" description="Helical" evidence="8">
    <location>
        <begin position="214"/>
        <end position="239"/>
    </location>
</feature>
<dbReference type="KEGG" id="acou:A5CBH24_19700"/>
<feature type="transmembrane region" description="Helical" evidence="8">
    <location>
        <begin position="106"/>
        <end position="123"/>
    </location>
</feature>
<evidence type="ECO:0000256" key="7">
    <source>
        <dbReference type="ARBA" id="ARBA00023136"/>
    </source>
</evidence>
<dbReference type="PANTHER" id="PTHR23502:SF132">
    <property type="entry name" value="POLYAMINE TRANSPORTER 2-RELATED"/>
    <property type="match status" value="1"/>
</dbReference>
<dbReference type="InterPro" id="IPR005829">
    <property type="entry name" value="Sugar_transporter_CS"/>
</dbReference>
<keyword evidence="6 8" id="KW-1133">Transmembrane helix</keyword>
<accession>A0A4Y1WUR7</accession>
<dbReference type="InterPro" id="IPR004812">
    <property type="entry name" value="Efflux_drug-R_Bcr/CmlA"/>
</dbReference>
<evidence type="ECO:0000256" key="1">
    <source>
        <dbReference type="ARBA" id="ARBA00004651"/>
    </source>
</evidence>
<keyword evidence="5 8" id="KW-0812">Transmembrane</keyword>
<feature type="domain" description="Major facilitator superfamily (MFS) profile" evidence="9">
    <location>
        <begin position="8"/>
        <end position="385"/>
    </location>
</feature>
<feature type="transmembrane region" description="Helical" evidence="8">
    <location>
        <begin position="78"/>
        <end position="100"/>
    </location>
</feature>
<organism evidence="10 11">
    <name type="scientific">Alistipes communis</name>
    <dbReference type="NCBI Taxonomy" id="2585118"/>
    <lineage>
        <taxon>Bacteria</taxon>
        <taxon>Pseudomonadati</taxon>
        <taxon>Bacteroidota</taxon>
        <taxon>Bacteroidia</taxon>
        <taxon>Bacteroidales</taxon>
        <taxon>Rikenellaceae</taxon>
        <taxon>Alistipes</taxon>
    </lineage>
</organism>
<evidence type="ECO:0000256" key="3">
    <source>
        <dbReference type="ARBA" id="ARBA00022448"/>
    </source>
</evidence>
<dbReference type="RefSeq" id="WP_162502294.1">
    <property type="nucleotide sequence ID" value="NZ_AP019735.1"/>
</dbReference>
<feature type="transmembrane region" description="Helical" evidence="8">
    <location>
        <begin position="309"/>
        <end position="328"/>
    </location>
</feature>
<feature type="transmembrane region" description="Helical" evidence="8">
    <location>
        <begin position="166"/>
        <end position="184"/>
    </location>
</feature>
<dbReference type="Pfam" id="PF07690">
    <property type="entry name" value="MFS_1"/>
    <property type="match status" value="1"/>
</dbReference>
<dbReference type="GO" id="GO:1990961">
    <property type="term" value="P:xenobiotic detoxification by transmembrane export across the plasma membrane"/>
    <property type="evidence" value="ECO:0007669"/>
    <property type="project" value="InterPro"/>
</dbReference>
<dbReference type="InterPro" id="IPR011701">
    <property type="entry name" value="MFS"/>
</dbReference>
<feature type="transmembrane region" description="Helical" evidence="8">
    <location>
        <begin position="7"/>
        <end position="26"/>
    </location>
</feature>
<dbReference type="Gene3D" id="1.20.1720.10">
    <property type="entry name" value="Multidrug resistance protein D"/>
    <property type="match status" value="1"/>
</dbReference>
<dbReference type="AlphaFoldDB" id="A0A4Y1WUR7"/>
<feature type="transmembrane region" description="Helical" evidence="8">
    <location>
        <begin position="245"/>
        <end position="268"/>
    </location>
</feature>
<dbReference type="GeneID" id="78342688"/>
<dbReference type="SUPFAM" id="SSF103473">
    <property type="entry name" value="MFS general substrate transporter"/>
    <property type="match status" value="1"/>
</dbReference>
<dbReference type="GO" id="GO:0005886">
    <property type="term" value="C:plasma membrane"/>
    <property type="evidence" value="ECO:0007669"/>
    <property type="project" value="UniProtKB-SubCell"/>
</dbReference>
<dbReference type="NCBIfam" id="TIGR00710">
    <property type="entry name" value="efflux_Bcr_CflA"/>
    <property type="match status" value="1"/>
</dbReference>
<evidence type="ECO:0000256" key="2">
    <source>
        <dbReference type="ARBA" id="ARBA00006236"/>
    </source>
</evidence>
<feature type="transmembrane region" description="Helical" evidence="8">
    <location>
        <begin position="46"/>
        <end position="66"/>
    </location>
</feature>
<gene>
    <name evidence="10" type="ORF">A5CBH24_19700</name>
</gene>
<feature type="transmembrane region" description="Helical" evidence="8">
    <location>
        <begin position="135"/>
        <end position="154"/>
    </location>
</feature>
<evidence type="ECO:0000256" key="4">
    <source>
        <dbReference type="ARBA" id="ARBA00022475"/>
    </source>
</evidence>
<keyword evidence="3" id="KW-0813">Transport</keyword>
<dbReference type="Proteomes" id="UP000318946">
    <property type="component" value="Chromosome"/>
</dbReference>
<evidence type="ECO:0000256" key="5">
    <source>
        <dbReference type="ARBA" id="ARBA00022692"/>
    </source>
</evidence>
<dbReference type="PANTHER" id="PTHR23502">
    <property type="entry name" value="MAJOR FACILITATOR SUPERFAMILY"/>
    <property type="match status" value="1"/>
</dbReference>
<comment type="subcellular location">
    <subcellularLocation>
        <location evidence="1">Cell membrane</location>
        <topology evidence="1">Multi-pass membrane protein</topology>
    </subcellularLocation>
</comment>
<keyword evidence="7 8" id="KW-0472">Membrane</keyword>
<evidence type="ECO:0000313" key="11">
    <source>
        <dbReference type="Proteomes" id="UP000318946"/>
    </source>
</evidence>
<proteinExistence type="inferred from homology"/>
<feature type="transmembrane region" description="Helical" evidence="8">
    <location>
        <begin position="335"/>
        <end position="356"/>
    </location>
</feature>
<dbReference type="InterPro" id="IPR036259">
    <property type="entry name" value="MFS_trans_sf"/>
</dbReference>
<evidence type="ECO:0000256" key="8">
    <source>
        <dbReference type="SAM" id="Phobius"/>
    </source>
</evidence>
<comment type="similarity">
    <text evidence="2">Belongs to the major facilitator superfamily. Bcr/CmlA family.</text>
</comment>
<feature type="transmembrane region" description="Helical" evidence="8">
    <location>
        <begin position="362"/>
        <end position="385"/>
    </location>
</feature>
<evidence type="ECO:0000313" key="10">
    <source>
        <dbReference type="EMBL" id="BBL04657.1"/>
    </source>
</evidence>
<dbReference type="GO" id="GO:0042910">
    <property type="term" value="F:xenobiotic transmembrane transporter activity"/>
    <property type="evidence" value="ECO:0007669"/>
    <property type="project" value="InterPro"/>
</dbReference>
<dbReference type="PROSITE" id="PS00216">
    <property type="entry name" value="SUGAR_TRANSPORT_1"/>
    <property type="match status" value="1"/>
</dbReference>
<dbReference type="PROSITE" id="PS50850">
    <property type="entry name" value="MFS"/>
    <property type="match status" value="1"/>
</dbReference>
<keyword evidence="4" id="KW-1003">Cell membrane</keyword>
<sequence length="391" mass="40862">MNRNNENYTFLFVTLGLLTAFGPFVTDFYLPALPALADYFRSSASMAQMSLTTGMFGLAVGQVFIGPISDRYGRRMPLLVSMAAFIVATALCIVAPNIYLFNLLRLFQGFTAAGGIVLARSIATDMYTGNELTLFIAMISAVNGVAPVVAPVVGGMLLDFTSWKGTFVQLLLVGAALLVLCSQVRESLPVARRSARGVLSAFAAYGKVFRNPKYVAFLAAYASSMLVLFAYISASPFILQQGYGLSPLAFGLCFAANAVGIGVGCAVAGRFADSYRGLRIGGGASVFMAIVTAAALWMKAPIAVVEPAFFLLMFAFGMIQPAGTSIVLDCERDNAGAASAALGASGFLMGGIVSPLVGIGDVFVACGAAVLLGAVSTAGFIRYACRRWPAA</sequence>
<name>A0A4Y1WUR7_9BACT</name>
<dbReference type="InterPro" id="IPR020846">
    <property type="entry name" value="MFS_dom"/>
</dbReference>
<protein>
    <submittedName>
        <fullName evidence="10">Bcr/CflA family drug resistance efflux transporter</fullName>
    </submittedName>
</protein>
<reference evidence="11" key="1">
    <citation type="submission" date="2019-06" db="EMBL/GenBank/DDBJ databases">
        <title>Alistipes onderdonkii subsp. vulgaris subsp. nov., Alistipes dispar sp. nov. and Alistipes communis sp. nov., isolated from human faeces, and creation of Alistipes onderdonkii subsp. onderdonkii subsp. nov.</title>
        <authorList>
            <person name="Sakamoto M."/>
            <person name="Ikeyama N."/>
            <person name="Ogata Y."/>
            <person name="Suda W."/>
            <person name="Iino T."/>
            <person name="Hattori M."/>
            <person name="Ohkuma M."/>
        </authorList>
    </citation>
    <scope>NUCLEOTIDE SEQUENCE [LARGE SCALE GENOMIC DNA]</scope>
    <source>
        <strain evidence="11">5CBH24</strain>
    </source>
</reference>
<keyword evidence="11" id="KW-1185">Reference proteome</keyword>
<evidence type="ECO:0000256" key="6">
    <source>
        <dbReference type="ARBA" id="ARBA00022989"/>
    </source>
</evidence>
<dbReference type="EMBL" id="AP019735">
    <property type="protein sequence ID" value="BBL04657.1"/>
    <property type="molecule type" value="Genomic_DNA"/>
</dbReference>